<proteinExistence type="predicted"/>
<dbReference type="Gene3D" id="3.30.70.1070">
    <property type="entry name" value="Sporulation related repeat"/>
    <property type="match status" value="1"/>
</dbReference>
<dbReference type="Pfam" id="PF05036">
    <property type="entry name" value="SPOR"/>
    <property type="match status" value="1"/>
</dbReference>
<dbReference type="InterPro" id="IPR036680">
    <property type="entry name" value="SPOR-like_sf"/>
</dbReference>
<protein>
    <submittedName>
        <fullName evidence="2">Sporulation related domain-containing protein</fullName>
    </submittedName>
</protein>
<sequence length="195" mass="21960">MKNLSLYITIISLLSIAFIFSSCSTVRDVTERGPAEPESPDEVLATEEARALQQLLDETRSTLADLEESDQIEVPNLFKQEASSNSAVSGNPYQGYRIQLISTRDVQEADTMSNQFLEWVESEAFGYRPEAYVFFKQPYYRVHVGDFQSKSRAADFTRLIKQKYPGAWVVPDRIVPANVPPDDVTFSTEKDTTGS</sequence>
<gene>
    <name evidence="2" type="ORF">SAMN05443144_1098</name>
</gene>
<dbReference type="InterPro" id="IPR007730">
    <property type="entry name" value="SPOR-like_dom"/>
</dbReference>
<dbReference type="GO" id="GO:0042834">
    <property type="term" value="F:peptidoglycan binding"/>
    <property type="evidence" value="ECO:0007669"/>
    <property type="project" value="InterPro"/>
</dbReference>
<accession>A0A1M5BW14</accession>
<dbReference type="RefSeq" id="WP_073062972.1">
    <property type="nucleotide sequence ID" value="NZ_FQUS01000009.1"/>
</dbReference>
<dbReference type="Proteomes" id="UP000184041">
    <property type="component" value="Unassembled WGS sequence"/>
</dbReference>
<dbReference type="STRING" id="1194090.SAMN05443144_1098"/>
<dbReference type="PROSITE" id="PS51724">
    <property type="entry name" value="SPOR"/>
    <property type="match status" value="1"/>
</dbReference>
<dbReference type="SUPFAM" id="SSF110997">
    <property type="entry name" value="Sporulation related repeat"/>
    <property type="match status" value="1"/>
</dbReference>
<dbReference type="PROSITE" id="PS51257">
    <property type="entry name" value="PROKAR_LIPOPROTEIN"/>
    <property type="match status" value="1"/>
</dbReference>
<dbReference type="EMBL" id="FQUS01000009">
    <property type="protein sequence ID" value="SHF46728.1"/>
    <property type="molecule type" value="Genomic_DNA"/>
</dbReference>
<feature type="domain" description="SPOR" evidence="1">
    <location>
        <begin position="90"/>
        <end position="174"/>
    </location>
</feature>
<evidence type="ECO:0000313" key="3">
    <source>
        <dbReference type="Proteomes" id="UP000184041"/>
    </source>
</evidence>
<dbReference type="OrthoDB" id="2473397at2"/>
<evidence type="ECO:0000313" key="2">
    <source>
        <dbReference type="EMBL" id="SHF46728.1"/>
    </source>
</evidence>
<keyword evidence="3" id="KW-1185">Reference proteome</keyword>
<reference evidence="2 3" key="1">
    <citation type="submission" date="2016-11" db="EMBL/GenBank/DDBJ databases">
        <authorList>
            <person name="Jaros S."/>
            <person name="Januszkiewicz K."/>
            <person name="Wedrychowicz H."/>
        </authorList>
    </citation>
    <scope>NUCLEOTIDE SEQUENCE [LARGE SCALE GENOMIC DNA]</scope>
    <source>
        <strain evidence="2 3">DSM 21986</strain>
    </source>
</reference>
<evidence type="ECO:0000259" key="1">
    <source>
        <dbReference type="PROSITE" id="PS51724"/>
    </source>
</evidence>
<organism evidence="2 3">
    <name type="scientific">Fodinibius roseus</name>
    <dbReference type="NCBI Taxonomy" id="1194090"/>
    <lineage>
        <taxon>Bacteria</taxon>
        <taxon>Pseudomonadati</taxon>
        <taxon>Balneolota</taxon>
        <taxon>Balneolia</taxon>
        <taxon>Balneolales</taxon>
        <taxon>Balneolaceae</taxon>
        <taxon>Fodinibius</taxon>
    </lineage>
</organism>
<name>A0A1M5BW14_9BACT</name>
<dbReference type="AlphaFoldDB" id="A0A1M5BW14"/>